<dbReference type="Proteomes" id="UP001162501">
    <property type="component" value="Chromosome 6"/>
</dbReference>
<evidence type="ECO:0000313" key="1">
    <source>
        <dbReference type="EMBL" id="CAN0536312.1"/>
    </source>
</evidence>
<protein>
    <submittedName>
        <fullName evidence="1">Uncharacterized protein</fullName>
    </submittedName>
</protein>
<reference evidence="1" key="2">
    <citation type="submission" date="2025-03" db="EMBL/GenBank/DDBJ databases">
        <authorList>
            <consortium name="ELIXIR-Norway"/>
            <consortium name="Elixir Norway"/>
        </authorList>
    </citation>
    <scope>NUCLEOTIDE SEQUENCE</scope>
</reference>
<sequence length="502" mass="55297">MTSFWLQDGWAFPRPALHLSSRRPGPGRTAAPGEVPAAESGLCGARRPRGTGLGDLEPGLPAPGRRAAASGAVGGLERRGGRPEMGLSRGPQHELPQEEAAAAGHEFQLPNERSFQNAAKSNNLYLMEKLFEKKVNINAVNNMNHIVLHFALGTNGLSAVDFLLNHKVRVDTADKLIIWKHGLTLLHLAVCSGSLESMLMLVRAGADQRAERQDGVNALHFVAQSNNMRIVDHLIQDLYLEDLDQPDEKGRKPFLLAAERGHIEMIEKLIFFNLHTTEKDKEGSLALYLEAKRGHNPVVQCTCSVRWEHKGKSVSEIPDLPDEVIHHVGLGIRMNMVPGGRRRTPGFIVFIDNHENTRKHAGFSWESLPAFSLHLSLTDQYQCNPERRASLVSFLLSENVDLHQMMGPKASPLHLAVLNNHVTMVNSLLSARHDADILNQRLQNPLHVAADLGNVELVETLLKAGCNLKIVDKLGKTALAVAARSSRSLCVDVLIKAERHYA</sequence>
<organism evidence="1 2">
    <name type="scientific">Rangifer tarandus platyrhynchus</name>
    <name type="common">Svalbard reindeer</name>
    <dbReference type="NCBI Taxonomy" id="3082113"/>
    <lineage>
        <taxon>Eukaryota</taxon>
        <taxon>Metazoa</taxon>
        <taxon>Chordata</taxon>
        <taxon>Craniata</taxon>
        <taxon>Vertebrata</taxon>
        <taxon>Euteleostomi</taxon>
        <taxon>Mammalia</taxon>
        <taxon>Eutheria</taxon>
        <taxon>Laurasiatheria</taxon>
        <taxon>Artiodactyla</taxon>
        <taxon>Ruminantia</taxon>
        <taxon>Pecora</taxon>
        <taxon>Cervidae</taxon>
        <taxon>Odocoileinae</taxon>
        <taxon>Rangifer</taxon>
    </lineage>
</organism>
<evidence type="ECO:0000313" key="2">
    <source>
        <dbReference type="Proteomes" id="UP001162501"/>
    </source>
</evidence>
<reference evidence="1" key="1">
    <citation type="submission" date="2023-05" db="EMBL/GenBank/DDBJ databases">
        <authorList>
            <consortium name="ELIXIR-Norway"/>
        </authorList>
    </citation>
    <scope>NUCLEOTIDE SEQUENCE</scope>
</reference>
<gene>
    <name evidence="1" type="ORF">MRATA1EN22A_LOCUS24771</name>
</gene>
<accession>A0AC59ZZE7</accession>
<dbReference type="EMBL" id="OX596090">
    <property type="protein sequence ID" value="CAN0536312.1"/>
    <property type="molecule type" value="Genomic_DNA"/>
</dbReference>
<name>A0AC59ZZE7_RANTA</name>
<proteinExistence type="predicted"/>